<keyword evidence="2" id="KW-1185">Reference proteome</keyword>
<accession>A0A9P6AHD1</accession>
<protein>
    <submittedName>
        <fullName evidence="1">Uncharacterized protein</fullName>
    </submittedName>
</protein>
<proteinExistence type="predicted"/>
<reference evidence="1" key="1">
    <citation type="journal article" date="2020" name="Nat. Commun.">
        <title>Large-scale genome sequencing of mycorrhizal fungi provides insights into the early evolution of symbiotic traits.</title>
        <authorList>
            <person name="Miyauchi S."/>
            <person name="Kiss E."/>
            <person name="Kuo A."/>
            <person name="Drula E."/>
            <person name="Kohler A."/>
            <person name="Sanchez-Garcia M."/>
            <person name="Morin E."/>
            <person name="Andreopoulos B."/>
            <person name="Barry K.W."/>
            <person name="Bonito G."/>
            <person name="Buee M."/>
            <person name="Carver A."/>
            <person name="Chen C."/>
            <person name="Cichocki N."/>
            <person name="Clum A."/>
            <person name="Culley D."/>
            <person name="Crous P.W."/>
            <person name="Fauchery L."/>
            <person name="Girlanda M."/>
            <person name="Hayes R.D."/>
            <person name="Keri Z."/>
            <person name="LaButti K."/>
            <person name="Lipzen A."/>
            <person name="Lombard V."/>
            <person name="Magnuson J."/>
            <person name="Maillard F."/>
            <person name="Murat C."/>
            <person name="Nolan M."/>
            <person name="Ohm R.A."/>
            <person name="Pangilinan J."/>
            <person name="Pereira M.F."/>
            <person name="Perotto S."/>
            <person name="Peter M."/>
            <person name="Pfister S."/>
            <person name="Riley R."/>
            <person name="Sitrit Y."/>
            <person name="Stielow J.B."/>
            <person name="Szollosi G."/>
            <person name="Zifcakova L."/>
            <person name="Stursova M."/>
            <person name="Spatafora J.W."/>
            <person name="Tedersoo L."/>
            <person name="Vaario L.M."/>
            <person name="Yamada A."/>
            <person name="Yan M."/>
            <person name="Wang P."/>
            <person name="Xu J."/>
            <person name="Bruns T."/>
            <person name="Baldrian P."/>
            <person name="Vilgalys R."/>
            <person name="Dunand C."/>
            <person name="Henrissat B."/>
            <person name="Grigoriev I.V."/>
            <person name="Hibbett D."/>
            <person name="Nagy L.G."/>
            <person name="Martin F.M."/>
        </authorList>
    </citation>
    <scope>NUCLEOTIDE SEQUENCE</scope>
    <source>
        <strain evidence="1">UP504</strain>
    </source>
</reference>
<comment type="caution">
    <text evidence="1">The sequence shown here is derived from an EMBL/GenBank/DDBJ whole genome shotgun (WGS) entry which is preliminary data.</text>
</comment>
<name>A0A9P6AHD1_9AGAM</name>
<dbReference type="Proteomes" id="UP000886523">
    <property type="component" value="Unassembled WGS sequence"/>
</dbReference>
<organism evidence="1 2">
    <name type="scientific">Hydnum rufescens UP504</name>
    <dbReference type="NCBI Taxonomy" id="1448309"/>
    <lineage>
        <taxon>Eukaryota</taxon>
        <taxon>Fungi</taxon>
        <taxon>Dikarya</taxon>
        <taxon>Basidiomycota</taxon>
        <taxon>Agaricomycotina</taxon>
        <taxon>Agaricomycetes</taxon>
        <taxon>Cantharellales</taxon>
        <taxon>Hydnaceae</taxon>
        <taxon>Hydnum</taxon>
    </lineage>
</organism>
<evidence type="ECO:0000313" key="2">
    <source>
        <dbReference type="Proteomes" id="UP000886523"/>
    </source>
</evidence>
<dbReference type="AlphaFoldDB" id="A0A9P6AHD1"/>
<sequence length="129" mass="13984">MKDVNARSSLLILPPALPLPPMHRSAWTIALHACSYSDSTSFIKPKSKNSSIKTFEIDALSAQMLSTFPLDICVGSDIIVRDEWQESFSTCEYKATFSGSLGMFHAIDEDEVEGLIIGGSAPSSTPKSN</sequence>
<evidence type="ECO:0000313" key="1">
    <source>
        <dbReference type="EMBL" id="KAF9505350.1"/>
    </source>
</evidence>
<gene>
    <name evidence="1" type="ORF">BS47DRAFT_1400465</name>
</gene>
<dbReference type="EMBL" id="MU129158">
    <property type="protein sequence ID" value="KAF9505350.1"/>
    <property type="molecule type" value="Genomic_DNA"/>
</dbReference>